<evidence type="ECO:0000256" key="1">
    <source>
        <dbReference type="SAM" id="Coils"/>
    </source>
</evidence>
<keyword evidence="3" id="KW-0472">Membrane</keyword>
<name>A0A840BHR3_9RHOO</name>
<evidence type="ECO:0000313" key="4">
    <source>
        <dbReference type="EMBL" id="MBB4012510.1"/>
    </source>
</evidence>
<accession>A0A840BHR3</accession>
<feature type="coiled-coil region" evidence="1">
    <location>
        <begin position="98"/>
        <end position="138"/>
    </location>
</feature>
<evidence type="ECO:0000256" key="2">
    <source>
        <dbReference type="SAM" id="MobiDB-lite"/>
    </source>
</evidence>
<comment type="caution">
    <text evidence="4">The sequence shown here is derived from an EMBL/GenBank/DDBJ whole genome shotgun (WGS) entry which is preliminary data.</text>
</comment>
<gene>
    <name evidence="4" type="ORF">GGR36_001818</name>
</gene>
<dbReference type="InterPro" id="IPR025570">
    <property type="entry name" value="DUF4337"/>
</dbReference>
<proteinExistence type="predicted"/>
<dbReference type="Pfam" id="PF14235">
    <property type="entry name" value="DUF4337"/>
    <property type="match status" value="1"/>
</dbReference>
<organism evidence="4 5">
    <name type="scientific">Niveibacterium umoris</name>
    <dbReference type="NCBI Taxonomy" id="1193620"/>
    <lineage>
        <taxon>Bacteria</taxon>
        <taxon>Pseudomonadati</taxon>
        <taxon>Pseudomonadota</taxon>
        <taxon>Betaproteobacteria</taxon>
        <taxon>Rhodocyclales</taxon>
        <taxon>Rhodocyclaceae</taxon>
        <taxon>Niveibacterium</taxon>
    </lineage>
</organism>
<dbReference type="EMBL" id="JACIET010000001">
    <property type="protein sequence ID" value="MBB4012510.1"/>
    <property type="molecule type" value="Genomic_DNA"/>
</dbReference>
<evidence type="ECO:0000313" key="5">
    <source>
        <dbReference type="Proteomes" id="UP000561045"/>
    </source>
</evidence>
<dbReference type="RefSeq" id="WP_183634305.1">
    <property type="nucleotide sequence ID" value="NZ_BAABLE010000011.1"/>
</dbReference>
<feature type="transmembrane region" description="Helical" evidence="3">
    <location>
        <begin position="170"/>
        <end position="188"/>
    </location>
</feature>
<feature type="transmembrane region" description="Helical" evidence="3">
    <location>
        <begin position="26"/>
        <end position="46"/>
    </location>
</feature>
<reference evidence="4 5" key="1">
    <citation type="submission" date="2020-08" db="EMBL/GenBank/DDBJ databases">
        <title>Genomic Encyclopedia of Type Strains, Phase IV (KMG-IV): sequencing the most valuable type-strain genomes for metagenomic binning, comparative biology and taxonomic classification.</title>
        <authorList>
            <person name="Goeker M."/>
        </authorList>
    </citation>
    <scope>NUCLEOTIDE SEQUENCE [LARGE SCALE GENOMIC DNA]</scope>
    <source>
        <strain evidence="4 5">DSM 106739</strain>
    </source>
</reference>
<evidence type="ECO:0008006" key="6">
    <source>
        <dbReference type="Google" id="ProtNLM"/>
    </source>
</evidence>
<feature type="region of interest" description="Disordered" evidence="2">
    <location>
        <begin position="1"/>
        <end position="21"/>
    </location>
</feature>
<dbReference type="AlphaFoldDB" id="A0A840BHR3"/>
<evidence type="ECO:0000256" key="3">
    <source>
        <dbReference type="SAM" id="Phobius"/>
    </source>
</evidence>
<sequence>MSGDHFHVHGPHDHAVEHAGHGGDDFASQIAVMTAILATVGALFSYQGGATQNDAMLHKNQAAILKTEAANQWAYYQSKGNKQNMAELGAVLTSDEHRNKFEDDVARYKAEKEEIKKKAEALEEKVKAEDELSEASMHVHHRWAQAMTAIQIAISLAAITLLTRKKWLKYGAWGTAAFGAALAALAIAHI</sequence>
<protein>
    <recommendedName>
        <fullName evidence="6">DUF4337 domain-containing protein</fullName>
    </recommendedName>
</protein>
<keyword evidence="1" id="KW-0175">Coiled coil</keyword>
<keyword evidence="5" id="KW-1185">Reference proteome</keyword>
<dbReference type="Proteomes" id="UP000561045">
    <property type="component" value="Unassembled WGS sequence"/>
</dbReference>
<keyword evidence="3" id="KW-1133">Transmembrane helix</keyword>
<keyword evidence="3" id="KW-0812">Transmembrane</keyword>